<evidence type="ECO:0000313" key="1">
    <source>
        <dbReference type="EMBL" id="GKT33727.1"/>
    </source>
</evidence>
<dbReference type="Gene3D" id="1.10.150.390">
    <property type="match status" value="1"/>
</dbReference>
<comment type="caution">
    <text evidence="1">The sequence shown here is derived from an EMBL/GenBank/DDBJ whole genome shotgun (WGS) entry which is preliminary data.</text>
</comment>
<evidence type="ECO:0000313" key="2">
    <source>
        <dbReference type="Proteomes" id="UP001057375"/>
    </source>
</evidence>
<dbReference type="PANTHER" id="PTHR48443:SF1">
    <property type="entry name" value="DNA-DIRECTED RNA POLYMERASE SUBUNIT BETA"/>
    <property type="match status" value="1"/>
</dbReference>
<accession>A0ABQ5KMI8</accession>
<dbReference type="EMBL" id="BQXS01003113">
    <property type="protein sequence ID" value="GKT33727.1"/>
    <property type="molecule type" value="Genomic_DNA"/>
</dbReference>
<reference evidence="1" key="1">
    <citation type="submission" date="2022-03" db="EMBL/GenBank/DDBJ databases">
        <title>Draft genome sequence of Aduncisulcus paluster, a free-living microaerophilic Fornicata.</title>
        <authorList>
            <person name="Yuyama I."/>
            <person name="Kume K."/>
            <person name="Tamura T."/>
            <person name="Inagaki Y."/>
            <person name="Hashimoto T."/>
        </authorList>
    </citation>
    <scope>NUCLEOTIDE SEQUENCE</scope>
    <source>
        <strain evidence="1">NY0171</strain>
    </source>
</reference>
<proteinExistence type="predicted"/>
<dbReference type="Proteomes" id="UP001057375">
    <property type="component" value="Unassembled WGS sequence"/>
</dbReference>
<feature type="non-terminal residue" evidence="1">
    <location>
        <position position="1"/>
    </location>
</feature>
<gene>
    <name evidence="1" type="ORF">ADUPG1_002607</name>
</gene>
<keyword evidence="2" id="KW-1185">Reference proteome</keyword>
<evidence type="ECO:0008006" key="3">
    <source>
        <dbReference type="Google" id="ProtNLM"/>
    </source>
</evidence>
<dbReference type="SUPFAM" id="SSF64484">
    <property type="entry name" value="beta and beta-prime subunits of DNA dependent RNA-polymerase"/>
    <property type="match status" value="1"/>
</dbReference>
<dbReference type="PANTHER" id="PTHR48443">
    <property type="entry name" value="DNA-DIRECTED RNA POLYMERASE SUBUNIT BETA"/>
    <property type="match status" value="1"/>
</dbReference>
<organism evidence="1 2">
    <name type="scientific">Aduncisulcus paluster</name>
    <dbReference type="NCBI Taxonomy" id="2918883"/>
    <lineage>
        <taxon>Eukaryota</taxon>
        <taxon>Metamonada</taxon>
        <taxon>Carpediemonas-like organisms</taxon>
        <taxon>Aduncisulcus</taxon>
    </lineage>
</organism>
<sequence length="79" mass="8373">GEPAIADSVLLGITRAAVTSDSIISSASFQETTKVLTEAAISSKMDMLTDLKENVVIGRTIPVGTGLHRNKRVKFSVNN</sequence>
<name>A0ABQ5KMI8_9EUKA</name>
<protein>
    <recommendedName>
        <fullName evidence="3">DNA-directed RNA polymerase subunit beta</fullName>
    </recommendedName>
</protein>